<keyword evidence="5" id="KW-1185">Reference proteome</keyword>
<accession>A0A5P1F3B7</accession>
<feature type="region of interest" description="SAW" evidence="3">
    <location>
        <begin position="128"/>
        <end position="211"/>
    </location>
</feature>
<dbReference type="PROSITE" id="PS50985">
    <property type="entry name" value="GRAS"/>
    <property type="match status" value="1"/>
</dbReference>
<dbReference type="InterPro" id="IPR005202">
    <property type="entry name" value="TF_GRAS"/>
</dbReference>
<protein>
    <submittedName>
        <fullName evidence="4">Uncharacterized protein</fullName>
    </submittedName>
</protein>
<dbReference type="Proteomes" id="UP000243459">
    <property type="component" value="Chromosome 4"/>
</dbReference>
<comment type="caution">
    <text evidence="3">Lacks conserved residue(s) required for the propagation of feature annotation.</text>
</comment>
<organism evidence="4 5">
    <name type="scientific">Asparagus officinalis</name>
    <name type="common">Garden asparagus</name>
    <dbReference type="NCBI Taxonomy" id="4686"/>
    <lineage>
        <taxon>Eukaryota</taxon>
        <taxon>Viridiplantae</taxon>
        <taxon>Streptophyta</taxon>
        <taxon>Embryophyta</taxon>
        <taxon>Tracheophyta</taxon>
        <taxon>Spermatophyta</taxon>
        <taxon>Magnoliopsida</taxon>
        <taxon>Liliopsida</taxon>
        <taxon>Asparagales</taxon>
        <taxon>Asparagaceae</taxon>
        <taxon>Asparagoideae</taxon>
        <taxon>Asparagus</taxon>
    </lineage>
</organism>
<evidence type="ECO:0000256" key="2">
    <source>
        <dbReference type="ARBA" id="ARBA00023163"/>
    </source>
</evidence>
<sequence>MLYDGSPCFKLGLMAANFAILDATRDYSKIHIVDFDLGQGGQYASLINSIAERSRHRLSPPFVKITAVCDPTFPFNTLITVNNLNIIGDKITRLAERFGITVKFNVLNWRMTELDRSVLGCEPGEALAVNFAFVLSRIADESVSPANPRDQLLRRVKSLEPSVELGPGVSEPVKLRFGSMKANPGFTCKEEGGRLGFGWMGRVLVMVSAWR</sequence>
<dbReference type="Pfam" id="PF03514">
    <property type="entry name" value="GRAS"/>
    <property type="match status" value="1"/>
</dbReference>
<keyword evidence="2" id="KW-0804">Transcription</keyword>
<gene>
    <name evidence="4" type="ORF">A4U43_C04F24140</name>
</gene>
<evidence type="ECO:0000256" key="1">
    <source>
        <dbReference type="ARBA" id="ARBA00023015"/>
    </source>
</evidence>
<proteinExistence type="inferred from homology"/>
<name>A0A5P1F3B7_ASPOF</name>
<evidence type="ECO:0000256" key="3">
    <source>
        <dbReference type="PROSITE-ProRule" id="PRU01191"/>
    </source>
</evidence>
<feature type="short sequence motif" description="VHIID" evidence="3">
    <location>
        <begin position="30"/>
        <end position="34"/>
    </location>
</feature>
<keyword evidence="1" id="KW-0805">Transcription regulation</keyword>
<comment type="similarity">
    <text evidence="3">Belongs to the GRAS family.</text>
</comment>
<reference evidence="5" key="1">
    <citation type="journal article" date="2017" name="Nat. Commun.">
        <title>The asparagus genome sheds light on the origin and evolution of a young Y chromosome.</title>
        <authorList>
            <person name="Harkess A."/>
            <person name="Zhou J."/>
            <person name="Xu C."/>
            <person name="Bowers J.E."/>
            <person name="Van der Hulst R."/>
            <person name="Ayyampalayam S."/>
            <person name="Mercati F."/>
            <person name="Riccardi P."/>
            <person name="McKain M.R."/>
            <person name="Kakrana A."/>
            <person name="Tang H."/>
            <person name="Ray J."/>
            <person name="Groenendijk J."/>
            <person name="Arikit S."/>
            <person name="Mathioni S.M."/>
            <person name="Nakano M."/>
            <person name="Shan H."/>
            <person name="Telgmann-Rauber A."/>
            <person name="Kanno A."/>
            <person name="Yue Z."/>
            <person name="Chen H."/>
            <person name="Li W."/>
            <person name="Chen Y."/>
            <person name="Xu X."/>
            <person name="Zhang Y."/>
            <person name="Luo S."/>
            <person name="Chen H."/>
            <person name="Gao J."/>
            <person name="Mao Z."/>
            <person name="Pires J.C."/>
            <person name="Luo M."/>
            <person name="Kudrna D."/>
            <person name="Wing R.A."/>
            <person name="Meyers B.C."/>
            <person name="Yi K."/>
            <person name="Kong H."/>
            <person name="Lavrijsen P."/>
            <person name="Sunseri F."/>
            <person name="Falavigna A."/>
            <person name="Ye Y."/>
            <person name="Leebens-Mack J.H."/>
            <person name="Chen G."/>
        </authorList>
    </citation>
    <scope>NUCLEOTIDE SEQUENCE [LARGE SCALE GENOMIC DNA]</scope>
    <source>
        <strain evidence="5">cv. DH0086</strain>
    </source>
</reference>
<evidence type="ECO:0000313" key="4">
    <source>
        <dbReference type="EMBL" id="ONK72858.1"/>
    </source>
</evidence>
<dbReference type="EMBL" id="CM007384">
    <property type="protein sequence ID" value="ONK72858.1"/>
    <property type="molecule type" value="Genomic_DNA"/>
</dbReference>
<dbReference type="Gramene" id="ONK72858">
    <property type="protein sequence ID" value="ONK72858"/>
    <property type="gene ID" value="A4U43_C04F24140"/>
</dbReference>
<dbReference type="AlphaFoldDB" id="A0A5P1F3B7"/>
<evidence type="ECO:0000313" key="5">
    <source>
        <dbReference type="Proteomes" id="UP000243459"/>
    </source>
</evidence>
<dbReference type="PANTHER" id="PTHR31636">
    <property type="entry name" value="OSJNBA0084A10.13 PROTEIN-RELATED"/>
    <property type="match status" value="1"/>
</dbReference>